<keyword evidence="3" id="KW-1185">Reference proteome</keyword>
<feature type="non-terminal residue" evidence="2">
    <location>
        <position position="1"/>
    </location>
</feature>
<feature type="region of interest" description="Disordered" evidence="1">
    <location>
        <begin position="127"/>
        <end position="159"/>
    </location>
</feature>
<gene>
    <name evidence="2" type="ORF">FMOSSE_LOCUS8275</name>
</gene>
<dbReference type="AlphaFoldDB" id="A0A9N9C3E2"/>
<proteinExistence type="predicted"/>
<reference evidence="2" key="1">
    <citation type="submission" date="2021-06" db="EMBL/GenBank/DDBJ databases">
        <authorList>
            <person name="Kallberg Y."/>
            <person name="Tangrot J."/>
            <person name="Rosling A."/>
        </authorList>
    </citation>
    <scope>NUCLEOTIDE SEQUENCE</scope>
    <source>
        <strain evidence="2">87-6 pot B 2015</strain>
    </source>
</reference>
<evidence type="ECO:0000313" key="2">
    <source>
        <dbReference type="EMBL" id="CAG8587670.1"/>
    </source>
</evidence>
<organism evidence="2 3">
    <name type="scientific">Funneliformis mosseae</name>
    <name type="common">Endomycorrhizal fungus</name>
    <name type="synonym">Glomus mosseae</name>
    <dbReference type="NCBI Taxonomy" id="27381"/>
    <lineage>
        <taxon>Eukaryota</taxon>
        <taxon>Fungi</taxon>
        <taxon>Fungi incertae sedis</taxon>
        <taxon>Mucoromycota</taxon>
        <taxon>Glomeromycotina</taxon>
        <taxon>Glomeromycetes</taxon>
        <taxon>Glomerales</taxon>
        <taxon>Glomeraceae</taxon>
        <taxon>Funneliformis</taxon>
    </lineage>
</organism>
<evidence type="ECO:0000313" key="3">
    <source>
        <dbReference type="Proteomes" id="UP000789375"/>
    </source>
</evidence>
<name>A0A9N9C3E2_FUNMO</name>
<accession>A0A9N9C3E2</accession>
<protein>
    <submittedName>
        <fullName evidence="2">1356_t:CDS:1</fullName>
    </submittedName>
</protein>
<dbReference type="Proteomes" id="UP000789375">
    <property type="component" value="Unassembled WGS sequence"/>
</dbReference>
<comment type="caution">
    <text evidence="2">The sequence shown here is derived from an EMBL/GenBank/DDBJ whole genome shotgun (WGS) entry which is preliminary data.</text>
</comment>
<evidence type="ECO:0000256" key="1">
    <source>
        <dbReference type="SAM" id="MobiDB-lite"/>
    </source>
</evidence>
<dbReference type="EMBL" id="CAJVPP010002115">
    <property type="protein sequence ID" value="CAG8587670.1"/>
    <property type="molecule type" value="Genomic_DNA"/>
</dbReference>
<sequence>KWSLSPSVESRKSKKEKTIEAEFSNICDLVKYLQNSKKEVITSISISISIENALKEIIIKEDEVNLCNIIKYSLDKSFAVTKKPAIYVRESYKNLYYLMINQASKGSDHKFLVTSTSVESDSSAVVQKLESEVESPVTDDSKSKSKKRSKLKDKEPASL</sequence>